<evidence type="ECO:0000313" key="2">
    <source>
        <dbReference type="EMBL" id="EJT82211.1"/>
    </source>
</evidence>
<reference evidence="2" key="2">
    <citation type="submission" date="2010-07" db="EMBL/GenBank/DDBJ databases">
        <authorList>
            <consortium name="The Broad Institute Genome Sequencing Platform"/>
            <consortium name="Broad Institute Genome Sequencing Center for Infectious Disease"/>
            <person name="Ma L.-J."/>
            <person name="Dead R."/>
            <person name="Young S."/>
            <person name="Zeng Q."/>
            <person name="Koehrsen M."/>
            <person name="Alvarado L."/>
            <person name="Berlin A."/>
            <person name="Chapman S.B."/>
            <person name="Chen Z."/>
            <person name="Freedman E."/>
            <person name="Gellesch M."/>
            <person name="Goldberg J."/>
            <person name="Griggs A."/>
            <person name="Gujja S."/>
            <person name="Heilman E.R."/>
            <person name="Heiman D."/>
            <person name="Hepburn T."/>
            <person name="Howarth C."/>
            <person name="Jen D."/>
            <person name="Larson L."/>
            <person name="Mehta T."/>
            <person name="Neiman D."/>
            <person name="Pearson M."/>
            <person name="Roberts A."/>
            <person name="Saif S."/>
            <person name="Shea T."/>
            <person name="Shenoy N."/>
            <person name="Sisk P."/>
            <person name="Stolte C."/>
            <person name="Sykes S."/>
            <person name="Walk T."/>
            <person name="White J."/>
            <person name="Yandava C."/>
            <person name="Haas B."/>
            <person name="Nusbaum C."/>
            <person name="Birren B."/>
        </authorList>
    </citation>
    <scope>NUCLEOTIDE SEQUENCE</scope>
    <source>
        <strain evidence="2">R3-111a-1</strain>
    </source>
</reference>
<evidence type="ECO:0000313" key="3">
    <source>
        <dbReference type="EnsemblFungi" id="EJT82211"/>
    </source>
</evidence>
<feature type="signal peptide" evidence="1">
    <location>
        <begin position="1"/>
        <end position="19"/>
    </location>
</feature>
<keyword evidence="4" id="KW-1185">Reference proteome</keyword>
<accession>J3NLN6</accession>
<name>J3NLN6_GAET3</name>
<protein>
    <submittedName>
        <fullName evidence="2 3">Uncharacterized protein</fullName>
    </submittedName>
</protein>
<dbReference type="EMBL" id="GL385395">
    <property type="protein sequence ID" value="EJT82211.1"/>
    <property type="molecule type" value="Genomic_DNA"/>
</dbReference>
<proteinExistence type="predicted"/>
<dbReference type="OrthoDB" id="3799394at2759"/>
<feature type="chain" id="PRO_5015094218" evidence="1">
    <location>
        <begin position="20"/>
        <end position="115"/>
    </location>
</feature>
<reference evidence="2" key="3">
    <citation type="submission" date="2010-09" db="EMBL/GenBank/DDBJ databases">
        <title>Annotation of Gaeumannomyces graminis var. tritici R3-111a-1.</title>
        <authorList>
            <consortium name="The Broad Institute Genome Sequencing Platform"/>
            <person name="Ma L.-J."/>
            <person name="Dead R."/>
            <person name="Young S.K."/>
            <person name="Zeng Q."/>
            <person name="Gargeya S."/>
            <person name="Fitzgerald M."/>
            <person name="Haas B."/>
            <person name="Abouelleil A."/>
            <person name="Alvarado L."/>
            <person name="Arachchi H.M."/>
            <person name="Berlin A."/>
            <person name="Brown A."/>
            <person name="Chapman S.B."/>
            <person name="Chen Z."/>
            <person name="Dunbar C."/>
            <person name="Freedman E."/>
            <person name="Gearin G."/>
            <person name="Gellesch M."/>
            <person name="Goldberg J."/>
            <person name="Griggs A."/>
            <person name="Gujja S."/>
            <person name="Heiman D."/>
            <person name="Howarth C."/>
            <person name="Larson L."/>
            <person name="Lui A."/>
            <person name="MacDonald P.J.P."/>
            <person name="Mehta T."/>
            <person name="Montmayeur A."/>
            <person name="Murphy C."/>
            <person name="Neiman D."/>
            <person name="Pearson M."/>
            <person name="Priest M."/>
            <person name="Roberts A."/>
            <person name="Saif S."/>
            <person name="Shea T."/>
            <person name="Shenoy N."/>
            <person name="Sisk P."/>
            <person name="Stolte C."/>
            <person name="Sykes S."/>
            <person name="Yandava C."/>
            <person name="Wortman J."/>
            <person name="Nusbaum C."/>
            <person name="Birren B."/>
        </authorList>
    </citation>
    <scope>NUCLEOTIDE SEQUENCE</scope>
    <source>
        <strain evidence="2">R3-111a-1</strain>
    </source>
</reference>
<dbReference type="VEuPathDB" id="FungiDB:GGTG_02185"/>
<dbReference type="HOGENOM" id="CLU_164231_0_0_1"/>
<dbReference type="STRING" id="644352.J3NLN6"/>
<reference evidence="4" key="1">
    <citation type="submission" date="2010-07" db="EMBL/GenBank/DDBJ databases">
        <title>The genome sequence of Gaeumannomyces graminis var. tritici strain R3-111a-1.</title>
        <authorList>
            <consortium name="The Broad Institute Genome Sequencing Platform"/>
            <person name="Ma L.-J."/>
            <person name="Dead R."/>
            <person name="Young S."/>
            <person name="Zeng Q."/>
            <person name="Koehrsen M."/>
            <person name="Alvarado L."/>
            <person name="Berlin A."/>
            <person name="Chapman S.B."/>
            <person name="Chen Z."/>
            <person name="Freedman E."/>
            <person name="Gellesch M."/>
            <person name="Goldberg J."/>
            <person name="Griggs A."/>
            <person name="Gujja S."/>
            <person name="Heilman E.R."/>
            <person name="Heiman D."/>
            <person name="Hepburn T."/>
            <person name="Howarth C."/>
            <person name="Jen D."/>
            <person name="Larson L."/>
            <person name="Mehta T."/>
            <person name="Neiman D."/>
            <person name="Pearson M."/>
            <person name="Roberts A."/>
            <person name="Saif S."/>
            <person name="Shea T."/>
            <person name="Shenoy N."/>
            <person name="Sisk P."/>
            <person name="Stolte C."/>
            <person name="Sykes S."/>
            <person name="Walk T."/>
            <person name="White J."/>
            <person name="Yandava C."/>
            <person name="Haas B."/>
            <person name="Nusbaum C."/>
            <person name="Birren B."/>
        </authorList>
    </citation>
    <scope>NUCLEOTIDE SEQUENCE [LARGE SCALE GENOMIC DNA]</scope>
    <source>
        <strain evidence="4">R3-111a-1</strain>
    </source>
</reference>
<reference evidence="3" key="5">
    <citation type="submission" date="2018-04" db="UniProtKB">
        <authorList>
            <consortium name="EnsemblFungi"/>
        </authorList>
    </citation>
    <scope>IDENTIFICATION</scope>
    <source>
        <strain evidence="3">R3-111a-1</strain>
    </source>
</reference>
<dbReference type="EnsemblFungi" id="EJT82211">
    <property type="protein sequence ID" value="EJT82211"/>
    <property type="gene ID" value="GGTG_02185"/>
</dbReference>
<keyword evidence="1" id="KW-0732">Signal</keyword>
<evidence type="ECO:0000313" key="4">
    <source>
        <dbReference type="Proteomes" id="UP000006039"/>
    </source>
</evidence>
<sequence length="115" mass="11800">MAFIKSIALCAIAVSPVLGLPGSKSSAPCPQPTYQACGGFVVDPKPCPKGHICIDDPRKPGCGMACDMPGICVEPIPCMGFVGKPCEDENKICVDDPTDTCDPKNGGADCLGLCV</sequence>
<dbReference type="Proteomes" id="UP000006039">
    <property type="component" value="Unassembled WGS sequence"/>
</dbReference>
<reference evidence="3" key="4">
    <citation type="journal article" date="2015" name="G3 (Bethesda)">
        <title>Genome sequences of three phytopathogenic species of the Magnaporthaceae family of fungi.</title>
        <authorList>
            <person name="Okagaki L.H."/>
            <person name="Nunes C.C."/>
            <person name="Sailsbery J."/>
            <person name="Clay B."/>
            <person name="Brown D."/>
            <person name="John T."/>
            <person name="Oh Y."/>
            <person name="Young N."/>
            <person name="Fitzgerald M."/>
            <person name="Haas B.J."/>
            <person name="Zeng Q."/>
            <person name="Young S."/>
            <person name="Adiconis X."/>
            <person name="Fan L."/>
            <person name="Levin J.Z."/>
            <person name="Mitchell T.K."/>
            <person name="Okubara P.A."/>
            <person name="Farman M.L."/>
            <person name="Kohn L.M."/>
            <person name="Birren B."/>
            <person name="Ma L.-J."/>
            <person name="Dean R.A."/>
        </authorList>
    </citation>
    <scope>NUCLEOTIDE SEQUENCE</scope>
    <source>
        <strain evidence="3">R3-111a-1</strain>
    </source>
</reference>
<evidence type="ECO:0000256" key="1">
    <source>
        <dbReference type="SAM" id="SignalP"/>
    </source>
</evidence>
<dbReference type="eggNOG" id="ENOG502STCJ">
    <property type="taxonomic scope" value="Eukaryota"/>
</dbReference>
<organism evidence="2">
    <name type="scientific">Gaeumannomyces tritici (strain R3-111a-1)</name>
    <name type="common">Wheat and barley take-all root rot fungus</name>
    <name type="synonym">Gaeumannomyces graminis var. tritici</name>
    <dbReference type="NCBI Taxonomy" id="644352"/>
    <lineage>
        <taxon>Eukaryota</taxon>
        <taxon>Fungi</taxon>
        <taxon>Dikarya</taxon>
        <taxon>Ascomycota</taxon>
        <taxon>Pezizomycotina</taxon>
        <taxon>Sordariomycetes</taxon>
        <taxon>Sordariomycetidae</taxon>
        <taxon>Magnaporthales</taxon>
        <taxon>Magnaporthaceae</taxon>
        <taxon>Gaeumannomyces</taxon>
    </lineage>
</organism>
<dbReference type="RefSeq" id="XP_009218220.1">
    <property type="nucleotide sequence ID" value="XM_009219956.1"/>
</dbReference>
<dbReference type="GeneID" id="20342643"/>
<gene>
    <name evidence="3" type="primary">20342643</name>
    <name evidence="2" type="ORF">GGTG_02185</name>
</gene>
<dbReference type="AlphaFoldDB" id="J3NLN6"/>